<evidence type="ECO:0000313" key="1">
    <source>
        <dbReference type="EMBL" id="JAH83113.1"/>
    </source>
</evidence>
<sequence length="17" mass="1968">MLSLVISITLAQSYWEN</sequence>
<reference evidence="1" key="1">
    <citation type="submission" date="2014-11" db="EMBL/GenBank/DDBJ databases">
        <authorList>
            <person name="Amaro Gonzalez C."/>
        </authorList>
    </citation>
    <scope>NUCLEOTIDE SEQUENCE</scope>
</reference>
<reference evidence="1" key="2">
    <citation type="journal article" date="2015" name="Fish Shellfish Immunol.">
        <title>Early steps in the European eel (Anguilla anguilla)-Vibrio vulnificus interaction in the gills: Role of the RtxA13 toxin.</title>
        <authorList>
            <person name="Callol A."/>
            <person name="Pajuelo D."/>
            <person name="Ebbesson L."/>
            <person name="Teles M."/>
            <person name="MacKenzie S."/>
            <person name="Amaro C."/>
        </authorList>
    </citation>
    <scope>NUCLEOTIDE SEQUENCE</scope>
</reference>
<organism evidence="1">
    <name type="scientific">Anguilla anguilla</name>
    <name type="common">European freshwater eel</name>
    <name type="synonym">Muraena anguilla</name>
    <dbReference type="NCBI Taxonomy" id="7936"/>
    <lineage>
        <taxon>Eukaryota</taxon>
        <taxon>Metazoa</taxon>
        <taxon>Chordata</taxon>
        <taxon>Craniata</taxon>
        <taxon>Vertebrata</taxon>
        <taxon>Euteleostomi</taxon>
        <taxon>Actinopterygii</taxon>
        <taxon>Neopterygii</taxon>
        <taxon>Teleostei</taxon>
        <taxon>Anguilliformes</taxon>
        <taxon>Anguillidae</taxon>
        <taxon>Anguilla</taxon>
    </lineage>
</organism>
<protein>
    <submittedName>
        <fullName evidence="1">Uncharacterized protein</fullName>
    </submittedName>
</protein>
<dbReference type="AlphaFoldDB" id="A0A0E9W0V7"/>
<name>A0A0E9W0V7_ANGAN</name>
<accession>A0A0E9W0V7</accession>
<dbReference type="EMBL" id="GBXM01025464">
    <property type="protein sequence ID" value="JAH83113.1"/>
    <property type="molecule type" value="Transcribed_RNA"/>
</dbReference>
<proteinExistence type="predicted"/>